<dbReference type="InterPro" id="IPR020635">
    <property type="entry name" value="Tyr_kinase_cat_dom"/>
</dbReference>
<dbReference type="SUPFAM" id="SSF56112">
    <property type="entry name" value="Protein kinase-like (PK-like)"/>
    <property type="match status" value="1"/>
</dbReference>
<dbReference type="InterPro" id="IPR050122">
    <property type="entry name" value="RTK"/>
</dbReference>
<evidence type="ECO:0000256" key="7">
    <source>
        <dbReference type="SAM" id="Phobius"/>
    </source>
</evidence>
<dbReference type="SUPFAM" id="SSF51126">
    <property type="entry name" value="Pectin lyase-like"/>
    <property type="match status" value="3"/>
</dbReference>
<dbReference type="EMBL" id="MDYQ01000448">
    <property type="protein sequence ID" value="PRP74687.1"/>
    <property type="molecule type" value="Genomic_DNA"/>
</dbReference>
<keyword evidence="3 6" id="KW-0547">Nucleotide-binding</keyword>
<evidence type="ECO:0000256" key="1">
    <source>
        <dbReference type="ARBA" id="ARBA00004167"/>
    </source>
</evidence>
<dbReference type="GO" id="GO:0005886">
    <property type="term" value="C:plasma membrane"/>
    <property type="evidence" value="ECO:0007669"/>
    <property type="project" value="TreeGrafter"/>
</dbReference>
<dbReference type="CDD" id="cd13999">
    <property type="entry name" value="STKc_MAP3K-like"/>
    <property type="match status" value="1"/>
</dbReference>
<sequence>MIGSQPGALRIPQIVWPKGILKQTNGSVGITEAKADSGSHRSVPSIEWALETCRTVLKIRDTPPADRWLLMLLVSAVAANPSNYYVNIGDHADNVLASAIVDQSTEVNIYFNTTQSTCTTKSFTFTYPQTLRIIGLGSNHTLLIECYFLYTHSGGEMQVMGLRFQVLNYGYSENSPFYVEANRATFTDLTVANFSNVNVIELFTNEAVLLNCSFLNGPYQGDGNSNIVWVHSGNILLENWVANSHQYYGTGLWINGDNINVTMRNSYIAGMGFGVYISGSSSAPNYFNITDTTFSYFTSSDSSIAFWFSTDSVVNIERSTFSHSITNTLIGIYQCNSHFTMRDNVYLNLTQQVSAFIFNQGYGTYSAFNETWNDCNGIYYFGRFPSLRYTIDSCRFVNNSNQFKGGIYLENTPLSLTNSYFQNIQGSDSSAVVLTSTSKLYPDHVISNCTFVGIVSQQGALFIDGFVNTLVVDRCHFIDGLTASNGGGLYLSSEAVQVVISNSFFGNNSAQGNGGAGYIRINKPTPGAPTPRQPVLTIENITMIHNIAGNSGGGMYISGTIPHMKMTTIKAHDNEGSVFAGAIYFGSTSTRVDVSEVSLSNNTAGTSGGAVFVRGNLNEISMINITAWNNSAVLEGGMIAVGGANIQESYMKNIRCLSSSAYFGSCLYLSSSIRNIIIDGLYAINGYGQQGAGLAVSSTSDRVSIYNSTFTKNHAQFQGGGLFFSGHTKTLEMYNTTISSNYGLQGGGVAVLQAGRLKMDGCTLDNNEAKGGGGIYLTGIYNASLFRTVVRDNRASDQGAGLHVTGSLTTVLTLCDVIVERNSASDGGGIFFSTDGGQLNVTKSVMRYNSAISRGGAALLMESGASITNTQWIGNSALYQGGALMMQNTNLTTKRNSRSLHETDPDFVSMINNLFANNTAPTATSISAGDDISIQNTIFQDGTSAADLIIRENAYLSHNSFTNGGIIVQYGGSAILYGNDLIDEFYVQLDSNTASLVDHGYNNGPLRNVITCNSGYQVNVTQQTFQCVPILPATSQEISDNSTGRIVGAAVGTVVGIILIVIIILGVIMYLRMKRQKTLIRDAKYNQTIKSINFSMVQLGAAKQSIIDFDDLQDMNMIGSGAFGVVYSAKFRGTQVAVKQIKAESVSEAQLNDFFREVSIIQNLRAHPNVVSFVALTYPPQPLSLVTEFCGGGALHHYIAENDPDMSQRLHFIEGIALGMLHLHAEGIVSLHTGDAADHRLQIHRDLAARNILLTNHLDAKVADFGMSREHKDDETSGKTKTKVGPLKWMAPESLRNMEYSKKSDVYSYGVTCWEILTGEEPYADLDSVQVAIRVTTKGLRLRIPPQTEDKIAKIMILCWTTNPQARPDFSSICDLLGLKEKLCYTTDED</sequence>
<dbReference type="STRING" id="1890364.A0A2P6MSM5"/>
<gene>
    <name evidence="9" type="ORF">PROFUN_03609</name>
</gene>
<keyword evidence="10" id="KW-1185">Reference proteome</keyword>
<protein>
    <submittedName>
        <fullName evidence="9">Protein kinase, TKL group</fullName>
    </submittedName>
</protein>
<dbReference type="PROSITE" id="PS50011">
    <property type="entry name" value="PROTEIN_KINASE_DOM"/>
    <property type="match status" value="1"/>
</dbReference>
<accession>A0A2P6MSM5</accession>
<evidence type="ECO:0000256" key="6">
    <source>
        <dbReference type="PROSITE-ProRule" id="PRU10141"/>
    </source>
</evidence>
<evidence type="ECO:0000313" key="10">
    <source>
        <dbReference type="Proteomes" id="UP000241769"/>
    </source>
</evidence>
<dbReference type="InterPro" id="IPR006626">
    <property type="entry name" value="PbH1"/>
</dbReference>
<dbReference type="GO" id="GO:0043235">
    <property type="term" value="C:receptor complex"/>
    <property type="evidence" value="ECO:0007669"/>
    <property type="project" value="TreeGrafter"/>
</dbReference>
<dbReference type="FunFam" id="3.30.200.20:FF:000180">
    <property type="entry name" value="serine/threonine-protein kinase STY46-like"/>
    <property type="match status" value="1"/>
</dbReference>
<keyword evidence="2" id="KW-0808">Transferase</keyword>
<dbReference type="GO" id="GO:0005524">
    <property type="term" value="F:ATP binding"/>
    <property type="evidence" value="ECO:0007669"/>
    <property type="project" value="UniProtKB-UniRule"/>
</dbReference>
<comment type="caution">
    <text evidence="9">The sequence shown here is derived from an EMBL/GenBank/DDBJ whole genome shotgun (WGS) entry which is preliminary data.</text>
</comment>
<name>A0A2P6MSM5_9EUKA</name>
<evidence type="ECO:0000259" key="8">
    <source>
        <dbReference type="PROSITE" id="PS50011"/>
    </source>
</evidence>
<dbReference type="InterPro" id="IPR000719">
    <property type="entry name" value="Prot_kinase_dom"/>
</dbReference>
<evidence type="ECO:0000256" key="3">
    <source>
        <dbReference type="ARBA" id="ARBA00022741"/>
    </source>
</evidence>
<proteinExistence type="predicted"/>
<evidence type="ECO:0000313" key="9">
    <source>
        <dbReference type="EMBL" id="PRP74687.1"/>
    </source>
</evidence>
<dbReference type="SMART" id="SM00219">
    <property type="entry name" value="TyrKc"/>
    <property type="match status" value="1"/>
</dbReference>
<dbReference type="PROSITE" id="PS00107">
    <property type="entry name" value="PROTEIN_KINASE_ATP"/>
    <property type="match status" value="1"/>
</dbReference>
<dbReference type="InterPro" id="IPR001245">
    <property type="entry name" value="Ser-Thr/Tyr_kinase_cat_dom"/>
</dbReference>
<feature type="binding site" evidence="6">
    <location>
        <position position="1139"/>
    </location>
    <ligand>
        <name>ATP</name>
        <dbReference type="ChEBI" id="CHEBI:30616"/>
    </ligand>
</feature>
<dbReference type="InParanoid" id="A0A2P6MSM5"/>
<dbReference type="SMART" id="SM00710">
    <property type="entry name" value="PbH1"/>
    <property type="match status" value="14"/>
</dbReference>
<dbReference type="InterPro" id="IPR011050">
    <property type="entry name" value="Pectin_lyase_fold/virulence"/>
</dbReference>
<evidence type="ECO:0000256" key="5">
    <source>
        <dbReference type="ARBA" id="ARBA00022840"/>
    </source>
</evidence>
<dbReference type="PANTHER" id="PTHR24416">
    <property type="entry name" value="TYROSINE-PROTEIN KINASE RECEPTOR"/>
    <property type="match status" value="1"/>
</dbReference>
<keyword evidence="5 6" id="KW-0067">ATP-binding</keyword>
<evidence type="ECO:0000256" key="2">
    <source>
        <dbReference type="ARBA" id="ARBA00022679"/>
    </source>
</evidence>
<dbReference type="Pfam" id="PF07714">
    <property type="entry name" value="PK_Tyr_Ser-Thr"/>
    <property type="match status" value="1"/>
</dbReference>
<dbReference type="Proteomes" id="UP000241769">
    <property type="component" value="Unassembled WGS sequence"/>
</dbReference>
<dbReference type="PRINTS" id="PR00109">
    <property type="entry name" value="TYRKINASE"/>
</dbReference>
<keyword evidence="7" id="KW-1133">Transmembrane helix</keyword>
<feature type="domain" description="Protein kinase" evidence="8">
    <location>
        <begin position="1112"/>
        <end position="1383"/>
    </location>
</feature>
<dbReference type="GO" id="GO:0004714">
    <property type="term" value="F:transmembrane receptor protein tyrosine kinase activity"/>
    <property type="evidence" value="ECO:0007669"/>
    <property type="project" value="TreeGrafter"/>
</dbReference>
<keyword evidence="7" id="KW-0812">Transmembrane</keyword>
<comment type="subcellular location">
    <subcellularLocation>
        <location evidence="1">Membrane</location>
        <topology evidence="1">Single-pass membrane protein</topology>
    </subcellularLocation>
</comment>
<dbReference type="InterPro" id="IPR011009">
    <property type="entry name" value="Kinase-like_dom_sf"/>
</dbReference>
<dbReference type="Gene3D" id="1.10.510.10">
    <property type="entry name" value="Transferase(Phosphotransferase) domain 1"/>
    <property type="match status" value="1"/>
</dbReference>
<dbReference type="InterPro" id="IPR017441">
    <property type="entry name" value="Protein_kinase_ATP_BS"/>
</dbReference>
<organism evidence="9 10">
    <name type="scientific">Planoprotostelium fungivorum</name>
    <dbReference type="NCBI Taxonomy" id="1890364"/>
    <lineage>
        <taxon>Eukaryota</taxon>
        <taxon>Amoebozoa</taxon>
        <taxon>Evosea</taxon>
        <taxon>Variosea</taxon>
        <taxon>Cavosteliida</taxon>
        <taxon>Cavosteliaceae</taxon>
        <taxon>Planoprotostelium</taxon>
    </lineage>
</organism>
<feature type="transmembrane region" description="Helical" evidence="7">
    <location>
        <begin position="1046"/>
        <end position="1071"/>
    </location>
</feature>
<dbReference type="PANTHER" id="PTHR24416:SF611">
    <property type="entry name" value="TYROSINE-PROTEIN KINASE TRANSMEMBRANE RECEPTOR ROR"/>
    <property type="match status" value="1"/>
</dbReference>
<reference evidence="9 10" key="1">
    <citation type="journal article" date="2018" name="Genome Biol. Evol.">
        <title>Multiple Roots of Fruiting Body Formation in Amoebozoa.</title>
        <authorList>
            <person name="Hillmann F."/>
            <person name="Forbes G."/>
            <person name="Novohradska S."/>
            <person name="Ferling I."/>
            <person name="Riege K."/>
            <person name="Groth M."/>
            <person name="Westermann M."/>
            <person name="Marz M."/>
            <person name="Spaller T."/>
            <person name="Winckler T."/>
            <person name="Schaap P."/>
            <person name="Glockner G."/>
        </authorList>
    </citation>
    <scope>NUCLEOTIDE SEQUENCE [LARGE SCALE GENOMIC DNA]</scope>
    <source>
        <strain evidence="9 10">Jena</strain>
    </source>
</reference>
<evidence type="ECO:0000256" key="4">
    <source>
        <dbReference type="ARBA" id="ARBA00022777"/>
    </source>
</evidence>
<keyword evidence="7" id="KW-0472">Membrane</keyword>
<dbReference type="GO" id="GO:0007169">
    <property type="term" value="P:cell surface receptor protein tyrosine kinase signaling pathway"/>
    <property type="evidence" value="ECO:0007669"/>
    <property type="project" value="TreeGrafter"/>
</dbReference>
<dbReference type="OrthoDB" id="122279at2759"/>
<keyword evidence="4 9" id="KW-0418">Kinase</keyword>